<dbReference type="InterPro" id="IPR014284">
    <property type="entry name" value="RNA_pol_sigma-70_dom"/>
</dbReference>
<keyword evidence="3" id="KW-0731">Sigma factor</keyword>
<dbReference type="NCBIfam" id="TIGR02937">
    <property type="entry name" value="sigma70-ECF"/>
    <property type="match status" value="1"/>
</dbReference>
<comment type="caution">
    <text evidence="7">The sequence shown here is derived from an EMBL/GenBank/DDBJ whole genome shotgun (WGS) entry which is preliminary data.</text>
</comment>
<sequence>MEEELIEKVRNGSHHAFRLLIERYKDQVFRTVYAVLRNQKDAEDASQEVFVKIYTSLSRYENQGFKTWITRIAVNHAIDCKRKAARRNEEITGSAVQPPKEDILLERLDSVEAKFEEKQLRLLVRRRIGEMPENYRRVIHDYYIKEKSYKKIAEEQEVEVKTIETKLYRARLWMRKHWKEEDFQ</sequence>
<protein>
    <submittedName>
        <fullName evidence="7">Sigma-70 family RNA polymerase sigma factor</fullName>
    </submittedName>
</protein>
<keyword evidence="2" id="KW-0805">Transcription regulation</keyword>
<evidence type="ECO:0000256" key="1">
    <source>
        <dbReference type="ARBA" id="ARBA00010641"/>
    </source>
</evidence>
<name>A0A5D4K9Y1_9BACI</name>
<feature type="domain" description="RNA polymerase sigma-70 region 2" evidence="5">
    <location>
        <begin position="20"/>
        <end position="87"/>
    </location>
</feature>
<evidence type="ECO:0000256" key="4">
    <source>
        <dbReference type="ARBA" id="ARBA00023163"/>
    </source>
</evidence>
<proteinExistence type="inferred from homology"/>
<dbReference type="GO" id="GO:0006352">
    <property type="term" value="P:DNA-templated transcription initiation"/>
    <property type="evidence" value="ECO:0007669"/>
    <property type="project" value="InterPro"/>
</dbReference>
<feature type="domain" description="RNA polymerase sigma factor 70 region 4 type 2" evidence="6">
    <location>
        <begin position="122"/>
        <end position="173"/>
    </location>
</feature>
<dbReference type="EMBL" id="VTEH01000016">
    <property type="protein sequence ID" value="TYR73679.1"/>
    <property type="molecule type" value="Genomic_DNA"/>
</dbReference>
<dbReference type="InterPro" id="IPR036388">
    <property type="entry name" value="WH-like_DNA-bd_sf"/>
</dbReference>
<dbReference type="InterPro" id="IPR039425">
    <property type="entry name" value="RNA_pol_sigma-70-like"/>
</dbReference>
<dbReference type="SUPFAM" id="SSF88946">
    <property type="entry name" value="Sigma2 domain of RNA polymerase sigma factors"/>
    <property type="match status" value="1"/>
</dbReference>
<dbReference type="AlphaFoldDB" id="A0A5D4K9Y1"/>
<dbReference type="GO" id="GO:0003677">
    <property type="term" value="F:DNA binding"/>
    <property type="evidence" value="ECO:0007669"/>
    <property type="project" value="InterPro"/>
</dbReference>
<comment type="similarity">
    <text evidence="1">Belongs to the sigma-70 factor family. ECF subfamily.</text>
</comment>
<dbReference type="GO" id="GO:0016987">
    <property type="term" value="F:sigma factor activity"/>
    <property type="evidence" value="ECO:0007669"/>
    <property type="project" value="UniProtKB-KW"/>
</dbReference>
<dbReference type="InterPro" id="IPR013325">
    <property type="entry name" value="RNA_pol_sigma_r2"/>
</dbReference>
<dbReference type="RefSeq" id="WP_148948077.1">
    <property type="nucleotide sequence ID" value="NZ_VTEH01000016.1"/>
</dbReference>
<dbReference type="Proteomes" id="UP000323317">
    <property type="component" value="Unassembled WGS sequence"/>
</dbReference>
<evidence type="ECO:0000313" key="8">
    <source>
        <dbReference type="Proteomes" id="UP000323317"/>
    </source>
</evidence>
<reference evidence="7 8" key="1">
    <citation type="submission" date="2019-08" db="EMBL/GenBank/DDBJ databases">
        <title>Bacillus genomes from the desert of Cuatro Cienegas, Coahuila.</title>
        <authorList>
            <person name="Olmedo-Alvarez G."/>
        </authorList>
    </citation>
    <scope>NUCLEOTIDE SEQUENCE [LARGE SCALE GENOMIC DNA]</scope>
    <source>
        <strain evidence="7 8">CH40_1T</strain>
    </source>
</reference>
<gene>
    <name evidence="7" type="ORF">FZC79_17540</name>
</gene>
<dbReference type="InterPro" id="IPR013324">
    <property type="entry name" value="RNA_pol_sigma_r3/r4-like"/>
</dbReference>
<dbReference type="SUPFAM" id="SSF88659">
    <property type="entry name" value="Sigma3 and sigma4 domains of RNA polymerase sigma factors"/>
    <property type="match status" value="1"/>
</dbReference>
<evidence type="ECO:0000313" key="7">
    <source>
        <dbReference type="EMBL" id="TYR73679.1"/>
    </source>
</evidence>
<organism evidence="7 8">
    <name type="scientific">Rossellomorea vietnamensis</name>
    <dbReference type="NCBI Taxonomy" id="218284"/>
    <lineage>
        <taxon>Bacteria</taxon>
        <taxon>Bacillati</taxon>
        <taxon>Bacillota</taxon>
        <taxon>Bacilli</taxon>
        <taxon>Bacillales</taxon>
        <taxon>Bacillaceae</taxon>
        <taxon>Rossellomorea</taxon>
    </lineage>
</organism>
<evidence type="ECO:0000259" key="5">
    <source>
        <dbReference type="Pfam" id="PF04542"/>
    </source>
</evidence>
<dbReference type="Pfam" id="PF08281">
    <property type="entry name" value="Sigma70_r4_2"/>
    <property type="match status" value="1"/>
</dbReference>
<dbReference type="Gene3D" id="1.10.1740.10">
    <property type="match status" value="1"/>
</dbReference>
<dbReference type="Gene3D" id="1.10.10.10">
    <property type="entry name" value="Winged helix-like DNA-binding domain superfamily/Winged helix DNA-binding domain"/>
    <property type="match status" value="1"/>
</dbReference>
<evidence type="ECO:0000259" key="6">
    <source>
        <dbReference type="Pfam" id="PF08281"/>
    </source>
</evidence>
<evidence type="ECO:0000256" key="3">
    <source>
        <dbReference type="ARBA" id="ARBA00023082"/>
    </source>
</evidence>
<accession>A0A5D4K9Y1</accession>
<dbReference type="PANTHER" id="PTHR43133:SF51">
    <property type="entry name" value="RNA POLYMERASE SIGMA FACTOR"/>
    <property type="match status" value="1"/>
</dbReference>
<dbReference type="InterPro" id="IPR007627">
    <property type="entry name" value="RNA_pol_sigma70_r2"/>
</dbReference>
<dbReference type="Pfam" id="PF04542">
    <property type="entry name" value="Sigma70_r2"/>
    <property type="match status" value="1"/>
</dbReference>
<evidence type="ECO:0000256" key="2">
    <source>
        <dbReference type="ARBA" id="ARBA00023015"/>
    </source>
</evidence>
<dbReference type="InterPro" id="IPR013249">
    <property type="entry name" value="RNA_pol_sigma70_r4_t2"/>
</dbReference>
<dbReference type="PANTHER" id="PTHR43133">
    <property type="entry name" value="RNA POLYMERASE ECF-TYPE SIGMA FACTO"/>
    <property type="match status" value="1"/>
</dbReference>
<keyword evidence="4" id="KW-0804">Transcription</keyword>